<dbReference type="GO" id="GO:0008610">
    <property type="term" value="P:lipid biosynthetic process"/>
    <property type="evidence" value="ECO:0007669"/>
    <property type="project" value="UniProtKB-ARBA"/>
</dbReference>
<evidence type="ECO:0000259" key="2">
    <source>
        <dbReference type="Pfam" id="PF00668"/>
    </source>
</evidence>
<dbReference type="AlphaFoldDB" id="A0A7W1WSC2"/>
<feature type="domain" description="Condensation" evidence="2">
    <location>
        <begin position="7"/>
        <end position="167"/>
    </location>
</feature>
<dbReference type="EMBL" id="JACEIQ010000012">
    <property type="protein sequence ID" value="MBA4495174.1"/>
    <property type="molecule type" value="Genomic_DNA"/>
</dbReference>
<organism evidence="3 4">
    <name type="scientific">Paenactinomyces guangxiensis</name>
    <dbReference type="NCBI Taxonomy" id="1490290"/>
    <lineage>
        <taxon>Bacteria</taxon>
        <taxon>Bacillati</taxon>
        <taxon>Bacillota</taxon>
        <taxon>Bacilli</taxon>
        <taxon>Bacillales</taxon>
        <taxon>Thermoactinomycetaceae</taxon>
        <taxon>Paenactinomyces</taxon>
    </lineage>
</organism>
<sequence>MDELKHWSIQEQVTLFVTLFTAFIVLLYRYSGQEDIIVGTPVSNRNRSEIEGLIGFFVNTLALRTNLSGNPSFQQLVKKVKEMFAEAYMHQDIPFEKLVAELKPERDVSQSPLFRVMFALQNAPLPPLELPGLVFEPVEVYNDTAKFDLFLSITELEDGLSCVLEYSYRIIRFRYGGTNDGAL</sequence>
<dbReference type="InterPro" id="IPR001242">
    <property type="entry name" value="Condensation_dom"/>
</dbReference>
<evidence type="ECO:0000313" key="3">
    <source>
        <dbReference type="EMBL" id="MBA4495174.1"/>
    </source>
</evidence>
<accession>A0A7W1WSC2</accession>
<keyword evidence="1" id="KW-0812">Transmembrane</keyword>
<keyword evidence="1" id="KW-1133">Transmembrane helix</keyword>
<reference evidence="3 4" key="1">
    <citation type="submission" date="2020-07" db="EMBL/GenBank/DDBJ databases">
        <authorList>
            <person name="Feng H."/>
        </authorList>
    </citation>
    <scope>NUCLEOTIDE SEQUENCE [LARGE SCALE GENOMIC DNA]</scope>
    <source>
        <strain evidence="4">s-10</strain>
    </source>
</reference>
<dbReference type="Gene3D" id="3.30.559.30">
    <property type="entry name" value="Nonribosomal peptide synthetase, condensation domain"/>
    <property type="match status" value="1"/>
</dbReference>
<evidence type="ECO:0000256" key="1">
    <source>
        <dbReference type="SAM" id="Phobius"/>
    </source>
</evidence>
<dbReference type="InterPro" id="IPR023213">
    <property type="entry name" value="CAT-like_dom_sf"/>
</dbReference>
<name>A0A7W1WSC2_9BACL</name>
<dbReference type="SUPFAM" id="SSF52777">
    <property type="entry name" value="CoA-dependent acyltransferases"/>
    <property type="match status" value="1"/>
</dbReference>
<dbReference type="PANTHER" id="PTHR45398">
    <property type="match status" value="1"/>
</dbReference>
<dbReference type="GO" id="GO:0003824">
    <property type="term" value="F:catalytic activity"/>
    <property type="evidence" value="ECO:0007669"/>
    <property type="project" value="InterPro"/>
</dbReference>
<evidence type="ECO:0000313" key="4">
    <source>
        <dbReference type="Proteomes" id="UP000535491"/>
    </source>
</evidence>
<keyword evidence="4" id="KW-1185">Reference proteome</keyword>
<comment type="caution">
    <text evidence="3">The sequence shown here is derived from an EMBL/GenBank/DDBJ whole genome shotgun (WGS) entry which is preliminary data.</text>
</comment>
<dbReference type="Gene3D" id="3.30.559.10">
    <property type="entry name" value="Chloramphenicol acetyltransferase-like domain"/>
    <property type="match status" value="1"/>
</dbReference>
<dbReference type="Proteomes" id="UP000535491">
    <property type="component" value="Unassembled WGS sequence"/>
</dbReference>
<dbReference type="PANTHER" id="PTHR45398:SF1">
    <property type="entry name" value="ENZYME, PUTATIVE (JCVI)-RELATED"/>
    <property type="match status" value="1"/>
</dbReference>
<proteinExistence type="predicted"/>
<feature type="transmembrane region" description="Helical" evidence="1">
    <location>
        <begin position="12"/>
        <end position="30"/>
    </location>
</feature>
<gene>
    <name evidence="3" type="ORF">H1191_12745</name>
</gene>
<keyword evidence="1" id="KW-0472">Membrane</keyword>
<protein>
    <recommendedName>
        <fullName evidence="2">Condensation domain-containing protein</fullName>
    </recommendedName>
</protein>
<dbReference type="Pfam" id="PF00668">
    <property type="entry name" value="Condensation"/>
    <property type="match status" value="1"/>
</dbReference>